<dbReference type="AlphaFoldDB" id="A0A6M4B116"/>
<dbReference type="GO" id="GO:0034432">
    <property type="term" value="F:bis(5'-adenosyl)-pentaphosphatase activity"/>
    <property type="evidence" value="ECO:0007669"/>
    <property type="project" value="TreeGrafter"/>
</dbReference>
<dbReference type="Proteomes" id="UP000503018">
    <property type="component" value="Chromosome"/>
</dbReference>
<comment type="cofactor">
    <cofactor evidence="4">
        <name>a divalent metal cation</name>
        <dbReference type="ChEBI" id="CHEBI:60240"/>
    </cofactor>
</comment>
<dbReference type="KEGG" id="slan:GV829_11860"/>
<dbReference type="PROSITE" id="PS51462">
    <property type="entry name" value="NUDIX"/>
    <property type="match status" value="1"/>
</dbReference>
<comment type="cofactor">
    <cofactor evidence="1">
        <name>Mn(2+)</name>
        <dbReference type="ChEBI" id="CHEBI:29035"/>
    </cofactor>
</comment>
<dbReference type="NCBIfam" id="NF001938">
    <property type="entry name" value="PRK00714.1-5"/>
    <property type="match status" value="1"/>
</dbReference>
<organism evidence="6 7">
    <name type="scientific">Sphingomonas lacunae</name>
    <dbReference type="NCBI Taxonomy" id="2698828"/>
    <lineage>
        <taxon>Bacteria</taxon>
        <taxon>Pseudomonadati</taxon>
        <taxon>Pseudomonadota</taxon>
        <taxon>Alphaproteobacteria</taxon>
        <taxon>Sphingomonadales</taxon>
        <taxon>Sphingomonadaceae</taxon>
        <taxon>Sphingomonas</taxon>
    </lineage>
</organism>
<comment type="function">
    <text evidence="4">Accelerates the degradation of transcripts by removing pyrophosphate from the 5'-end of triphosphorylated RNA, leading to a more labile monophosphorylated state that can stimulate subsequent ribonuclease cleavage.</text>
</comment>
<keyword evidence="7" id="KW-1185">Reference proteome</keyword>
<dbReference type="GO" id="GO:0008893">
    <property type="term" value="F:guanosine-3',5'-bis(diphosphate) 3'-diphosphatase activity"/>
    <property type="evidence" value="ECO:0007669"/>
    <property type="project" value="TreeGrafter"/>
</dbReference>
<feature type="short sequence motif" description="Nudix box" evidence="4">
    <location>
        <begin position="44"/>
        <end position="65"/>
    </location>
</feature>
<dbReference type="Gene3D" id="3.90.79.10">
    <property type="entry name" value="Nucleoside Triphosphate Pyrophosphohydrolase"/>
    <property type="match status" value="1"/>
</dbReference>
<evidence type="ECO:0000313" key="7">
    <source>
        <dbReference type="Proteomes" id="UP000503018"/>
    </source>
</evidence>
<dbReference type="Pfam" id="PF00293">
    <property type="entry name" value="NUDIX"/>
    <property type="match status" value="1"/>
</dbReference>
<dbReference type="InterPro" id="IPR020476">
    <property type="entry name" value="Nudix_hydrolase"/>
</dbReference>
<dbReference type="PROSITE" id="PS00893">
    <property type="entry name" value="NUDIX_BOX"/>
    <property type="match status" value="1"/>
</dbReference>
<evidence type="ECO:0000256" key="2">
    <source>
        <dbReference type="ARBA" id="ARBA00001946"/>
    </source>
</evidence>
<dbReference type="HAMAP" id="MF_00298">
    <property type="entry name" value="Nudix_RppH"/>
    <property type="match status" value="1"/>
</dbReference>
<name>A0A6M4B116_9SPHN</name>
<dbReference type="SUPFAM" id="SSF55811">
    <property type="entry name" value="Nudix"/>
    <property type="match status" value="1"/>
</dbReference>
<proteinExistence type="inferred from homology"/>
<evidence type="ECO:0000256" key="4">
    <source>
        <dbReference type="HAMAP-Rule" id="MF_00298"/>
    </source>
</evidence>
<dbReference type="PANTHER" id="PTHR11839">
    <property type="entry name" value="UDP/ADP-SUGAR PYROPHOSPHATASE"/>
    <property type="match status" value="1"/>
</dbReference>
<accession>A0A6M4B116</accession>
<feature type="domain" description="Nudix hydrolase" evidence="5">
    <location>
        <begin position="10"/>
        <end position="154"/>
    </location>
</feature>
<dbReference type="PANTHER" id="PTHR11839:SF22">
    <property type="entry name" value="NUDIX HYDROLASE 26, CHLOROPLASTIC"/>
    <property type="match status" value="1"/>
</dbReference>
<dbReference type="NCBIfam" id="NF001936">
    <property type="entry name" value="PRK00714.1-3"/>
    <property type="match status" value="1"/>
</dbReference>
<dbReference type="InterPro" id="IPR020084">
    <property type="entry name" value="NUDIX_hydrolase_CS"/>
</dbReference>
<evidence type="ECO:0000256" key="1">
    <source>
        <dbReference type="ARBA" id="ARBA00001936"/>
    </source>
</evidence>
<sequence length="160" mass="18427">MTSSSFDHLPYRPCVGAMLVNCAGLVFVGQRLDSSSEAWQMPQGGVDPGEDPDTAIFRELSEEIGIAEHHASLIRRSDGLFDYDLPDHLMGRMWGGRYRGQRQRWYLLRFLGQDADVNIATSHPEFRAWQWVEPQQLVDLIVPFKRQLYRDVVAEFLPYL</sequence>
<comment type="cofactor">
    <cofactor evidence="2">
        <name>Mg(2+)</name>
        <dbReference type="ChEBI" id="CHEBI:18420"/>
    </cofactor>
</comment>
<dbReference type="EC" id="3.6.1.-" evidence="4"/>
<dbReference type="GO" id="GO:0006753">
    <property type="term" value="P:nucleoside phosphate metabolic process"/>
    <property type="evidence" value="ECO:0007669"/>
    <property type="project" value="TreeGrafter"/>
</dbReference>
<evidence type="ECO:0000256" key="3">
    <source>
        <dbReference type="ARBA" id="ARBA00022801"/>
    </source>
</evidence>
<reference evidence="6 7" key="1">
    <citation type="submission" date="2020-01" db="EMBL/GenBank/DDBJ databases">
        <title>Sphingomonas sp. strain CSW-10.</title>
        <authorList>
            <person name="Chen W.-M."/>
        </authorList>
    </citation>
    <scope>NUCLEOTIDE SEQUENCE [LARGE SCALE GENOMIC DNA]</scope>
    <source>
        <strain evidence="6 7">CSW-10</strain>
    </source>
</reference>
<dbReference type="RefSeq" id="WP_169946926.1">
    <property type="nucleotide sequence ID" value="NZ_CP053015.1"/>
</dbReference>
<dbReference type="InterPro" id="IPR015797">
    <property type="entry name" value="NUDIX_hydrolase-like_dom_sf"/>
</dbReference>
<protein>
    <recommendedName>
        <fullName evidence="4">RNA pyrophosphohydrolase</fullName>
        <ecNumber evidence="4">3.6.1.-</ecNumber>
    </recommendedName>
    <alternativeName>
        <fullName evidence="4">(Di)nucleoside polyphosphate hydrolase</fullName>
    </alternativeName>
</protein>
<dbReference type="CDD" id="cd03671">
    <property type="entry name" value="NUDIX_Ap4A_hydrolase_plant_like"/>
    <property type="match status" value="1"/>
</dbReference>
<dbReference type="InterPro" id="IPR022927">
    <property type="entry name" value="RppH"/>
</dbReference>
<dbReference type="PRINTS" id="PR00502">
    <property type="entry name" value="NUDIXFAMILY"/>
</dbReference>
<dbReference type="InterPro" id="IPR000086">
    <property type="entry name" value="NUDIX_hydrolase_dom"/>
</dbReference>
<evidence type="ECO:0000259" key="5">
    <source>
        <dbReference type="PROSITE" id="PS51462"/>
    </source>
</evidence>
<gene>
    <name evidence="4" type="primary">rppH</name>
    <name evidence="4" type="synonym">nudH</name>
    <name evidence="6" type="ORF">GV829_11860</name>
</gene>
<comment type="similarity">
    <text evidence="4">Belongs to the Nudix hydrolase family. RppH subfamily.</text>
</comment>
<dbReference type="EMBL" id="CP053015">
    <property type="protein sequence ID" value="QJQ33051.1"/>
    <property type="molecule type" value="Genomic_DNA"/>
</dbReference>
<dbReference type="GO" id="GO:0019693">
    <property type="term" value="P:ribose phosphate metabolic process"/>
    <property type="evidence" value="ECO:0007669"/>
    <property type="project" value="TreeGrafter"/>
</dbReference>
<keyword evidence="3 4" id="KW-0378">Hydrolase</keyword>
<evidence type="ECO:0000313" key="6">
    <source>
        <dbReference type="EMBL" id="QJQ33051.1"/>
    </source>
</evidence>